<keyword evidence="1" id="KW-0472">Membrane</keyword>
<keyword evidence="3" id="KW-1185">Reference proteome</keyword>
<dbReference type="Proteomes" id="UP000199452">
    <property type="component" value="Unassembled WGS sequence"/>
</dbReference>
<sequence>MEHLDDKTTLILTPIAYFSVLLIPHLRRIFTTVFMLVEEFEKYK</sequence>
<dbReference type="EMBL" id="FMYP01000044">
    <property type="protein sequence ID" value="SDC69004.1"/>
    <property type="molecule type" value="Genomic_DNA"/>
</dbReference>
<proteinExistence type="predicted"/>
<protein>
    <submittedName>
        <fullName evidence="2">Uncharacterized protein</fullName>
    </submittedName>
</protein>
<keyword evidence="1" id="KW-1133">Transmembrane helix</keyword>
<feature type="transmembrane region" description="Helical" evidence="1">
    <location>
        <begin position="15"/>
        <end position="37"/>
    </location>
</feature>
<accession>A0A1G6NNQ3</accession>
<dbReference type="AlphaFoldDB" id="A0A1G6NNQ3"/>
<evidence type="ECO:0000256" key="1">
    <source>
        <dbReference type="SAM" id="Phobius"/>
    </source>
</evidence>
<keyword evidence="1" id="KW-0812">Transmembrane</keyword>
<gene>
    <name evidence="2" type="ORF">SAMN05216323_104426</name>
</gene>
<name>A0A1G6NNQ3_9BACT</name>
<reference evidence="2 3" key="1">
    <citation type="submission" date="2016-09" db="EMBL/GenBank/DDBJ databases">
        <authorList>
            <person name="Capua I."/>
            <person name="De Benedictis P."/>
            <person name="Joannis T."/>
            <person name="Lombin L.H."/>
            <person name="Cattoli G."/>
        </authorList>
    </citation>
    <scope>NUCLEOTIDE SEQUENCE [LARGE SCALE GENOMIC DNA]</scope>
    <source>
        <strain evidence="2 3">A7P-90m</strain>
    </source>
</reference>
<dbReference type="STRING" id="1640674.SAMN05216323_104426"/>
<evidence type="ECO:0000313" key="3">
    <source>
        <dbReference type="Proteomes" id="UP000199452"/>
    </source>
</evidence>
<evidence type="ECO:0000313" key="2">
    <source>
        <dbReference type="EMBL" id="SDC69004.1"/>
    </source>
</evidence>
<organism evidence="2 3">
    <name type="scientific">Williamwhitmania taraxaci</name>
    <dbReference type="NCBI Taxonomy" id="1640674"/>
    <lineage>
        <taxon>Bacteria</taxon>
        <taxon>Pseudomonadati</taxon>
        <taxon>Bacteroidota</taxon>
        <taxon>Bacteroidia</taxon>
        <taxon>Bacteroidales</taxon>
        <taxon>Williamwhitmaniaceae</taxon>
        <taxon>Williamwhitmania</taxon>
    </lineage>
</organism>